<dbReference type="InterPro" id="IPR051398">
    <property type="entry name" value="Polysacch_Deacetylase"/>
</dbReference>
<dbReference type="PANTHER" id="PTHR34216">
    <property type="match status" value="1"/>
</dbReference>
<feature type="compositionally biased region" description="Basic and acidic residues" evidence="3">
    <location>
        <begin position="596"/>
        <end position="605"/>
    </location>
</feature>
<gene>
    <name evidence="6" type="ORF">BC008_10920</name>
    <name evidence="7" type="ORF">BC008_11205</name>
</gene>
<comment type="subcellular location">
    <subcellularLocation>
        <location evidence="1">Secreted</location>
    </subcellularLocation>
</comment>
<dbReference type="EMBL" id="LMTZ01000149">
    <property type="protein sequence ID" value="KST62830.1"/>
    <property type="molecule type" value="Genomic_DNA"/>
</dbReference>
<dbReference type="CDD" id="cd10918">
    <property type="entry name" value="CE4_NodB_like_5s_6s"/>
    <property type="match status" value="1"/>
</dbReference>
<dbReference type="PANTHER" id="PTHR34216:SF3">
    <property type="entry name" value="POLY-BETA-1,6-N-ACETYL-D-GLUCOSAMINE N-DEACETYLASE"/>
    <property type="match status" value="1"/>
</dbReference>
<feature type="transmembrane region" description="Helical" evidence="4">
    <location>
        <begin position="17"/>
        <end position="38"/>
    </location>
</feature>
<evidence type="ECO:0000259" key="5">
    <source>
        <dbReference type="PROSITE" id="PS51677"/>
    </source>
</evidence>
<accession>A0A0V7ZEC1</accession>
<evidence type="ECO:0000313" key="6">
    <source>
        <dbReference type="EMBL" id="KST62830.1"/>
    </source>
</evidence>
<evidence type="ECO:0000256" key="2">
    <source>
        <dbReference type="ARBA" id="ARBA00022729"/>
    </source>
</evidence>
<feature type="region of interest" description="Disordered" evidence="3">
    <location>
        <begin position="587"/>
        <end position="611"/>
    </location>
</feature>
<dbReference type="InterPro" id="IPR002509">
    <property type="entry name" value="NODB_dom"/>
</dbReference>
<keyword evidence="2" id="KW-0732">Signal</keyword>
<dbReference type="GO" id="GO:0005975">
    <property type="term" value="P:carbohydrate metabolic process"/>
    <property type="evidence" value="ECO:0007669"/>
    <property type="project" value="InterPro"/>
</dbReference>
<dbReference type="SUPFAM" id="SSF88713">
    <property type="entry name" value="Glycoside hydrolase/deacetylase"/>
    <property type="match status" value="1"/>
</dbReference>
<evidence type="ECO:0000313" key="8">
    <source>
        <dbReference type="Proteomes" id="UP000053372"/>
    </source>
</evidence>
<dbReference type="Pfam" id="PF09992">
    <property type="entry name" value="NAGPA"/>
    <property type="match status" value="1"/>
</dbReference>
<keyword evidence="8" id="KW-1185">Reference proteome</keyword>
<dbReference type="EMBL" id="LMTZ01000148">
    <property type="protein sequence ID" value="KST62882.1"/>
    <property type="molecule type" value="Genomic_DNA"/>
</dbReference>
<dbReference type="PROSITE" id="PS51677">
    <property type="entry name" value="NODB"/>
    <property type="match status" value="1"/>
</dbReference>
<keyword evidence="4" id="KW-1133">Transmembrane helix</keyword>
<organism evidence="7 8">
    <name type="scientific">Mastigocoleus testarum BC008</name>
    <dbReference type="NCBI Taxonomy" id="371196"/>
    <lineage>
        <taxon>Bacteria</taxon>
        <taxon>Bacillati</taxon>
        <taxon>Cyanobacteriota</taxon>
        <taxon>Cyanophyceae</taxon>
        <taxon>Nostocales</taxon>
        <taxon>Hapalosiphonaceae</taxon>
        <taxon>Mastigocoleus</taxon>
    </lineage>
</organism>
<dbReference type="Pfam" id="PF01522">
    <property type="entry name" value="Polysacc_deac_1"/>
    <property type="match status" value="1"/>
</dbReference>
<dbReference type="GO" id="GO:0016810">
    <property type="term" value="F:hydrolase activity, acting on carbon-nitrogen (but not peptide) bonds"/>
    <property type="evidence" value="ECO:0007669"/>
    <property type="project" value="InterPro"/>
</dbReference>
<dbReference type="AlphaFoldDB" id="A0A0V7ZEC1"/>
<evidence type="ECO:0000313" key="7">
    <source>
        <dbReference type="EMBL" id="KST62882.1"/>
    </source>
</evidence>
<dbReference type="OrthoDB" id="9778320at2"/>
<dbReference type="GO" id="GO:0005576">
    <property type="term" value="C:extracellular region"/>
    <property type="evidence" value="ECO:0007669"/>
    <property type="project" value="UniProtKB-SubCell"/>
</dbReference>
<dbReference type="RefSeq" id="WP_058184588.1">
    <property type="nucleotide sequence ID" value="NZ_LMTZ01000148.1"/>
</dbReference>
<reference evidence="7 8" key="1">
    <citation type="journal article" date="2015" name="Genome Announc.">
        <title>Draft Genome of the Euendolithic (true boring) Cyanobacterium Mastigocoleus testarum strain BC008.</title>
        <authorList>
            <person name="Guida B.S."/>
            <person name="Garcia-Pichel F."/>
        </authorList>
    </citation>
    <scope>NUCLEOTIDE SEQUENCE [LARGE SCALE GENOMIC DNA]</scope>
    <source>
        <strain evidence="7 8">BC008</strain>
    </source>
</reference>
<dbReference type="InterPro" id="IPR018711">
    <property type="entry name" value="NAGPA"/>
</dbReference>
<evidence type="ECO:0000256" key="3">
    <source>
        <dbReference type="SAM" id="MobiDB-lite"/>
    </source>
</evidence>
<name>A0A0V7ZEC1_9CYAN</name>
<feature type="domain" description="NodB homology" evidence="5">
    <location>
        <begin position="182"/>
        <end position="403"/>
    </location>
</feature>
<proteinExistence type="predicted"/>
<keyword evidence="4" id="KW-0472">Membrane</keyword>
<comment type="caution">
    <text evidence="7">The sequence shown here is derived from an EMBL/GenBank/DDBJ whole genome shotgun (WGS) entry which is preliminary data.</text>
</comment>
<dbReference type="Proteomes" id="UP000053372">
    <property type="component" value="Unassembled WGS sequence"/>
</dbReference>
<dbReference type="Gene3D" id="3.20.20.370">
    <property type="entry name" value="Glycoside hydrolase/deacetylase"/>
    <property type="match status" value="1"/>
</dbReference>
<protein>
    <submittedName>
        <fullName evidence="7">Polysaccharide deacetylase</fullName>
    </submittedName>
</protein>
<keyword evidence="4" id="KW-0812">Transmembrane</keyword>
<sequence>MVPKNNKSSRPNKRYRYVAFFGLALVVPGLVLPLSLFISRIGNFSLSLNELEVPKTLNVNNYIKKPLALEQFCDKYETVGRNFEPDNDKTSVAAEITFKSTDYPDTLTLTAAPFPNIHERAQKAKVPVVMYHDILPKKEVFFDVTPKELEADFELIKSEGLTPISLHQLITHLRTGNPLPEKPILLTFDDGYGGHYEYVYPLLQKYNYPAVFSVYTKNMGIDTGRSHVTWEQLKIMSKSPLVTISSHSKTHPQDLTKMSDEELQEEIVESKNILERELGESIDYFTYPAGKHNDRVKELVKEARYVAALAMDDNKEIFAGESKDLFAIGRFGQSSLEEIVKQASGGPSLPKCGFDFQATIHKEKVRIGRTPLILISGGKPETIHADTRYQVPDIIKNTGAVAAVDGGFFSLKYLNSNVMIGPVLSQRGEGFIPGNPGEIPKLTGRPLVLINNKMAKFVFFNSEKHNTLEGIQSELNSVNDAFVAAAWLVKNGEPQPRETFGDLYGFDAIRFRAFWGINQNGQPTIGVSAKPIDSVRLGKVLAEAGLQEAVMLDSGASTSLAYKGESLVGYKPRPVPHVVALFPANTPIESSETDENLSKQEDNGKQKAGNR</sequence>
<dbReference type="InterPro" id="IPR011330">
    <property type="entry name" value="Glyco_hydro/deAcase_b/a-brl"/>
</dbReference>
<evidence type="ECO:0000256" key="1">
    <source>
        <dbReference type="ARBA" id="ARBA00004613"/>
    </source>
</evidence>
<evidence type="ECO:0000256" key="4">
    <source>
        <dbReference type="SAM" id="Phobius"/>
    </source>
</evidence>